<dbReference type="PANTHER" id="PTHR13182">
    <property type="entry name" value="ZINC FINGER PROTEIN 622"/>
    <property type="match status" value="1"/>
</dbReference>
<dbReference type="PROSITE" id="PS00028">
    <property type="entry name" value="ZINC_FINGER_C2H2_1"/>
    <property type="match status" value="1"/>
</dbReference>
<dbReference type="InterPro" id="IPR040025">
    <property type="entry name" value="Znf622/Rei1/Reh1"/>
</dbReference>
<sequence>MTKVRCYTCSTDLKDQEELNDHKESEWHSCNWKLRSANILPLSEYECYVKMKFDEIDSSNHNIYSCCICKKYYKSLNTLNAHFDSKKHKGAVKLSETKAEKNKKSKICKQSKSIFFEDYQPSAVKPTKKSERTCMVPCYVCSFCCNKFSGFECLHDYLTSEHSSKNPVVKDLNSPDQYYSFLMNGRRKSEKPKHYECMPKTLSRLEIFERDKVVRSNPLTETKITCSLDDEIIR</sequence>
<evidence type="ECO:0000256" key="1">
    <source>
        <dbReference type="ARBA" id="ARBA00022723"/>
    </source>
</evidence>
<protein>
    <recommendedName>
        <fullName evidence="4">C2H2-type domain-containing protein</fullName>
    </recommendedName>
</protein>
<dbReference type="PANTHER" id="PTHR13182:SF8">
    <property type="entry name" value="CYTOPLASMIC 60S SUBUNIT BIOGENESIS FACTOR ZNF622"/>
    <property type="match status" value="1"/>
</dbReference>
<keyword evidence="2" id="KW-0863">Zinc-finger</keyword>
<evidence type="ECO:0000313" key="6">
    <source>
        <dbReference type="Proteomes" id="UP000031668"/>
    </source>
</evidence>
<evidence type="ECO:0000313" key="5">
    <source>
        <dbReference type="EMBL" id="KII66133.1"/>
    </source>
</evidence>
<keyword evidence="6" id="KW-1185">Reference proteome</keyword>
<feature type="domain" description="C2H2-type" evidence="4">
    <location>
        <begin position="66"/>
        <end position="88"/>
    </location>
</feature>
<accession>A0A0C2JAJ4</accession>
<dbReference type="SUPFAM" id="SSF57667">
    <property type="entry name" value="beta-beta-alpha zinc fingers"/>
    <property type="match status" value="1"/>
</dbReference>
<dbReference type="Pfam" id="PF12171">
    <property type="entry name" value="zf-C2H2_jaz"/>
    <property type="match status" value="1"/>
</dbReference>
<dbReference type="InterPro" id="IPR022755">
    <property type="entry name" value="Znf_C2H2_jaz"/>
</dbReference>
<comment type="caution">
    <text evidence="5">The sequence shown here is derived from an EMBL/GenBank/DDBJ whole genome shotgun (WGS) entry which is preliminary data.</text>
</comment>
<dbReference type="GO" id="GO:0042273">
    <property type="term" value="P:ribosomal large subunit biogenesis"/>
    <property type="evidence" value="ECO:0007669"/>
    <property type="project" value="TreeGrafter"/>
</dbReference>
<evidence type="ECO:0000259" key="4">
    <source>
        <dbReference type="PROSITE" id="PS00028"/>
    </source>
</evidence>
<gene>
    <name evidence="5" type="ORF">RF11_11950</name>
</gene>
<dbReference type="EMBL" id="JWZT01003604">
    <property type="protein sequence ID" value="KII66133.1"/>
    <property type="molecule type" value="Genomic_DNA"/>
</dbReference>
<name>A0A0C2JAJ4_THEKT</name>
<reference evidence="5 6" key="1">
    <citation type="journal article" date="2014" name="Genome Biol. Evol.">
        <title>The genome of the myxosporean Thelohanellus kitauei shows adaptations to nutrient acquisition within its fish host.</title>
        <authorList>
            <person name="Yang Y."/>
            <person name="Xiong J."/>
            <person name="Zhou Z."/>
            <person name="Huo F."/>
            <person name="Miao W."/>
            <person name="Ran C."/>
            <person name="Liu Y."/>
            <person name="Zhang J."/>
            <person name="Feng J."/>
            <person name="Wang M."/>
            <person name="Wang M."/>
            <person name="Wang L."/>
            <person name="Yao B."/>
        </authorList>
    </citation>
    <scope>NUCLEOTIDE SEQUENCE [LARGE SCALE GENOMIC DNA]</scope>
    <source>
        <strain evidence="5">Wuqing</strain>
    </source>
</reference>
<dbReference type="InterPro" id="IPR036236">
    <property type="entry name" value="Znf_C2H2_sf"/>
</dbReference>
<organism evidence="5 6">
    <name type="scientific">Thelohanellus kitauei</name>
    <name type="common">Myxosporean</name>
    <dbReference type="NCBI Taxonomy" id="669202"/>
    <lineage>
        <taxon>Eukaryota</taxon>
        <taxon>Metazoa</taxon>
        <taxon>Cnidaria</taxon>
        <taxon>Myxozoa</taxon>
        <taxon>Myxosporea</taxon>
        <taxon>Bivalvulida</taxon>
        <taxon>Platysporina</taxon>
        <taxon>Myxobolidae</taxon>
        <taxon>Thelohanellus</taxon>
    </lineage>
</organism>
<proteinExistence type="predicted"/>
<keyword evidence="3" id="KW-0862">Zinc</keyword>
<dbReference type="Proteomes" id="UP000031668">
    <property type="component" value="Unassembled WGS sequence"/>
</dbReference>
<dbReference type="InterPro" id="IPR013087">
    <property type="entry name" value="Znf_C2H2_type"/>
</dbReference>
<evidence type="ECO:0000256" key="2">
    <source>
        <dbReference type="ARBA" id="ARBA00022771"/>
    </source>
</evidence>
<dbReference type="AlphaFoldDB" id="A0A0C2JAJ4"/>
<dbReference type="GO" id="GO:0030687">
    <property type="term" value="C:preribosome, large subunit precursor"/>
    <property type="evidence" value="ECO:0007669"/>
    <property type="project" value="TreeGrafter"/>
</dbReference>
<keyword evidence="1" id="KW-0479">Metal-binding</keyword>
<dbReference type="Gene3D" id="3.30.160.60">
    <property type="entry name" value="Classic Zinc Finger"/>
    <property type="match status" value="1"/>
</dbReference>
<evidence type="ECO:0000256" key="3">
    <source>
        <dbReference type="ARBA" id="ARBA00022833"/>
    </source>
</evidence>
<dbReference type="OrthoDB" id="19329at2759"/>
<dbReference type="GO" id="GO:0008270">
    <property type="term" value="F:zinc ion binding"/>
    <property type="evidence" value="ECO:0007669"/>
    <property type="project" value="UniProtKB-KW"/>
</dbReference>